<gene>
    <name evidence="4" type="primary">LOC115887763</name>
</gene>
<protein>
    <submittedName>
        <fullName evidence="4">Uncharacterized protein LOC115887763</fullName>
    </submittedName>
</protein>
<dbReference type="RefSeq" id="XP_030763121.1">
    <property type="nucleotide sequence ID" value="XM_030907261.1"/>
</dbReference>
<evidence type="ECO:0000313" key="3">
    <source>
        <dbReference type="Proteomes" id="UP000504635"/>
    </source>
</evidence>
<feature type="transmembrane region" description="Helical" evidence="2">
    <location>
        <begin position="224"/>
        <end position="244"/>
    </location>
</feature>
<evidence type="ECO:0000256" key="1">
    <source>
        <dbReference type="SAM" id="MobiDB-lite"/>
    </source>
</evidence>
<dbReference type="GeneID" id="115887763"/>
<keyword evidence="2" id="KW-0472">Membrane</keyword>
<feature type="compositionally biased region" description="Polar residues" evidence="1">
    <location>
        <begin position="422"/>
        <end position="435"/>
    </location>
</feature>
<feature type="transmembrane region" description="Helical" evidence="2">
    <location>
        <begin position="295"/>
        <end position="316"/>
    </location>
</feature>
<dbReference type="OrthoDB" id="377549at2759"/>
<keyword evidence="3" id="KW-1185">Reference proteome</keyword>
<keyword evidence="2" id="KW-0812">Transmembrane</keyword>
<accession>A0A6J2YIM2</accession>
<name>A0A6J2YIM2_SITOR</name>
<dbReference type="Proteomes" id="UP000504635">
    <property type="component" value="Unplaced"/>
</dbReference>
<reference evidence="4" key="1">
    <citation type="submission" date="2025-08" db="UniProtKB">
        <authorList>
            <consortium name="RefSeq"/>
        </authorList>
    </citation>
    <scope>IDENTIFICATION</scope>
    <source>
        <tissue evidence="4">Gonads</tissue>
    </source>
</reference>
<organism evidence="3 4">
    <name type="scientific">Sitophilus oryzae</name>
    <name type="common">Rice weevil</name>
    <name type="synonym">Curculio oryzae</name>
    <dbReference type="NCBI Taxonomy" id="7048"/>
    <lineage>
        <taxon>Eukaryota</taxon>
        <taxon>Metazoa</taxon>
        <taxon>Ecdysozoa</taxon>
        <taxon>Arthropoda</taxon>
        <taxon>Hexapoda</taxon>
        <taxon>Insecta</taxon>
        <taxon>Pterygota</taxon>
        <taxon>Neoptera</taxon>
        <taxon>Endopterygota</taxon>
        <taxon>Coleoptera</taxon>
        <taxon>Polyphaga</taxon>
        <taxon>Cucujiformia</taxon>
        <taxon>Curculionidae</taxon>
        <taxon>Dryophthorinae</taxon>
        <taxon>Sitophilus</taxon>
    </lineage>
</organism>
<feature type="transmembrane region" description="Helical" evidence="2">
    <location>
        <begin position="9"/>
        <end position="28"/>
    </location>
</feature>
<dbReference type="AlphaFoldDB" id="A0A6J2YIM2"/>
<evidence type="ECO:0000256" key="2">
    <source>
        <dbReference type="SAM" id="Phobius"/>
    </source>
</evidence>
<sequence length="441" mass="51157">MTVQIMQTFLFYFVVYAVGFEDFIYVYGDGNKEMAEQGRVQYQMIKERGALPKYGPCWKAALEHLNEGCRYLSEDTQSDIALHITNCFLEMSGHETYNCELDKKPNLRGICINSMSDRAFNVYTEFYTHTQNICWFLRGQIWHEKIAENTLKVGKQLEVSAEQQENLIKVQRESIELQEKMMKQGKYLEQVLDDVYVSTKAHQEILKILSQSVTSLQTWIIGEVSWIDSIIFNVFSLILIFILTSSRRTLSARLPLFFLLFLNLLTERLICSLYTKFQEDYDTQNLYSNIYNFVWYSRYAFTFLGAVIIVYSIIIYKDILEYNVSLLSDIKKQNSKILFSLENLSNNKTALNSSNISYISENDYCNKGSSPDPNLKKYFQSVGAEIKNIFPKNLDRESSVDSKESNGFHSSFARRQLGTQTRKYNLRSVSRQGTPDSGVVH</sequence>
<dbReference type="PANTHER" id="PTHR33538:SF2">
    <property type="entry name" value="PROTEIN GAMETE EXPRESSED 1"/>
    <property type="match status" value="1"/>
</dbReference>
<feature type="transmembrane region" description="Helical" evidence="2">
    <location>
        <begin position="256"/>
        <end position="275"/>
    </location>
</feature>
<keyword evidence="2" id="KW-1133">Transmembrane helix</keyword>
<dbReference type="InterPro" id="IPR040346">
    <property type="entry name" value="GEX1/Brambleberry"/>
</dbReference>
<dbReference type="PANTHER" id="PTHR33538">
    <property type="entry name" value="PROTEIN GAMETE EXPRESSED 1"/>
    <property type="match status" value="1"/>
</dbReference>
<dbReference type="InParanoid" id="A0A6J2YIM2"/>
<dbReference type="KEGG" id="soy:115887763"/>
<feature type="region of interest" description="Disordered" evidence="1">
    <location>
        <begin position="422"/>
        <end position="441"/>
    </location>
</feature>
<evidence type="ECO:0000313" key="4">
    <source>
        <dbReference type="RefSeq" id="XP_030763121.1"/>
    </source>
</evidence>
<proteinExistence type="predicted"/>